<evidence type="ECO:0000313" key="1">
    <source>
        <dbReference type="EMBL" id="MBW0506005.1"/>
    </source>
</evidence>
<sequence length="138" mass="14902">MSKEGKIILTSYANLFIGSQILLQDSKPLEPLIPIHLNSLNRILPGLGAWDLTIQGGGTVTTMGKNPPIDVYQCSSLTQLMENCPMGNTHPSWPYPSPLALLANSPPHQTPGQSHCFWALLAISRASGLPCLIRGFRG</sequence>
<proteinExistence type="predicted"/>
<protein>
    <submittedName>
        <fullName evidence="1">Uncharacterized protein</fullName>
    </submittedName>
</protein>
<evidence type="ECO:0000313" key="2">
    <source>
        <dbReference type="Proteomes" id="UP000765509"/>
    </source>
</evidence>
<gene>
    <name evidence="1" type="ORF">O181_045720</name>
</gene>
<reference evidence="1" key="1">
    <citation type="submission" date="2021-03" db="EMBL/GenBank/DDBJ databases">
        <title>Draft genome sequence of rust myrtle Austropuccinia psidii MF-1, a brazilian biotype.</title>
        <authorList>
            <person name="Quecine M.C."/>
            <person name="Pachon D.M.R."/>
            <person name="Bonatelli M.L."/>
            <person name="Correr F.H."/>
            <person name="Franceschini L.M."/>
            <person name="Leite T.F."/>
            <person name="Margarido G.R.A."/>
            <person name="Almeida C.A."/>
            <person name="Ferrarezi J.A."/>
            <person name="Labate C.A."/>
        </authorList>
    </citation>
    <scope>NUCLEOTIDE SEQUENCE</scope>
    <source>
        <strain evidence="1">MF-1</strain>
    </source>
</reference>
<name>A0A9Q3HLG9_9BASI</name>
<accession>A0A9Q3HLG9</accession>
<dbReference type="EMBL" id="AVOT02018829">
    <property type="protein sequence ID" value="MBW0506005.1"/>
    <property type="molecule type" value="Genomic_DNA"/>
</dbReference>
<organism evidence="1 2">
    <name type="scientific">Austropuccinia psidii MF-1</name>
    <dbReference type="NCBI Taxonomy" id="1389203"/>
    <lineage>
        <taxon>Eukaryota</taxon>
        <taxon>Fungi</taxon>
        <taxon>Dikarya</taxon>
        <taxon>Basidiomycota</taxon>
        <taxon>Pucciniomycotina</taxon>
        <taxon>Pucciniomycetes</taxon>
        <taxon>Pucciniales</taxon>
        <taxon>Sphaerophragmiaceae</taxon>
        <taxon>Austropuccinia</taxon>
    </lineage>
</organism>
<dbReference type="AlphaFoldDB" id="A0A9Q3HLG9"/>
<keyword evidence="2" id="KW-1185">Reference proteome</keyword>
<comment type="caution">
    <text evidence="1">The sequence shown here is derived from an EMBL/GenBank/DDBJ whole genome shotgun (WGS) entry which is preliminary data.</text>
</comment>
<dbReference type="Proteomes" id="UP000765509">
    <property type="component" value="Unassembled WGS sequence"/>
</dbReference>